<dbReference type="Proteomes" id="UP001235269">
    <property type="component" value="Unassembled WGS sequence"/>
</dbReference>
<dbReference type="RefSeq" id="WP_307158159.1">
    <property type="nucleotide sequence ID" value="NZ_JAUSWH010000006.1"/>
</dbReference>
<evidence type="ECO:0000256" key="3">
    <source>
        <dbReference type="ARBA" id="ARBA00022989"/>
    </source>
</evidence>
<comment type="caution">
    <text evidence="6">The sequence shown here is derived from an EMBL/GenBank/DDBJ whole genome shotgun (WGS) entry which is preliminary data.</text>
</comment>
<evidence type="ECO:0000256" key="1">
    <source>
        <dbReference type="ARBA" id="ARBA00004127"/>
    </source>
</evidence>
<gene>
    <name evidence="6" type="ORF">QO005_002297</name>
</gene>
<evidence type="ECO:0000313" key="7">
    <source>
        <dbReference type="Proteomes" id="UP001235269"/>
    </source>
</evidence>
<dbReference type="Pfam" id="PF04191">
    <property type="entry name" value="PEMT"/>
    <property type="match status" value="1"/>
</dbReference>
<dbReference type="InterPro" id="IPR007318">
    <property type="entry name" value="Phopholipid_MeTrfase"/>
</dbReference>
<reference evidence="6 7" key="1">
    <citation type="submission" date="2023-07" db="EMBL/GenBank/DDBJ databases">
        <title>Genomic Encyclopedia of Type Strains, Phase IV (KMG-IV): sequencing the most valuable type-strain genomes for metagenomic binning, comparative biology and taxonomic classification.</title>
        <authorList>
            <person name="Goeker M."/>
        </authorList>
    </citation>
    <scope>NUCLEOTIDE SEQUENCE [LARGE SCALE GENOMIC DNA]</scope>
    <source>
        <strain evidence="6 7">DSM 100301</strain>
    </source>
</reference>
<name>A0ABU0ICI6_9HYPH</name>
<dbReference type="InterPro" id="IPR052527">
    <property type="entry name" value="Metal_cation-efflux_comp"/>
</dbReference>
<keyword evidence="4 5" id="KW-0472">Membrane</keyword>
<sequence>MNAYRMKPLKYPWLPLLYGGACVLALFLEFYISPSAIPALQGMMPVLAGCLIATAAVALDLWAVNTMMTSQTPVRLDRCAQRLVTEGPFRYTRNPIYLSYTLLMIGGGLILQNSWMLMAAPITALVTTLIAIRNEEMHLLVRFGVDFERYCRQTRRWI</sequence>
<accession>A0ABU0ICI6</accession>
<evidence type="ECO:0000256" key="4">
    <source>
        <dbReference type="ARBA" id="ARBA00023136"/>
    </source>
</evidence>
<organism evidence="6 7">
    <name type="scientific">Rhizobium paknamense</name>
    <dbReference type="NCBI Taxonomy" id="1206817"/>
    <lineage>
        <taxon>Bacteria</taxon>
        <taxon>Pseudomonadati</taxon>
        <taxon>Pseudomonadota</taxon>
        <taxon>Alphaproteobacteria</taxon>
        <taxon>Hyphomicrobiales</taxon>
        <taxon>Rhizobiaceae</taxon>
        <taxon>Rhizobium/Agrobacterium group</taxon>
        <taxon>Rhizobium</taxon>
    </lineage>
</organism>
<evidence type="ECO:0000313" key="6">
    <source>
        <dbReference type="EMBL" id="MDQ0455957.1"/>
    </source>
</evidence>
<keyword evidence="2 5" id="KW-0812">Transmembrane</keyword>
<protein>
    <submittedName>
        <fullName evidence="6">Protein-S-isoprenylcysteine O-methyltransferase Ste14</fullName>
    </submittedName>
</protein>
<evidence type="ECO:0000256" key="2">
    <source>
        <dbReference type="ARBA" id="ARBA00022692"/>
    </source>
</evidence>
<feature type="transmembrane region" description="Helical" evidence="5">
    <location>
        <begin position="44"/>
        <end position="64"/>
    </location>
</feature>
<keyword evidence="7" id="KW-1185">Reference proteome</keyword>
<dbReference type="PANTHER" id="PTHR43847">
    <property type="entry name" value="BLL3993 PROTEIN"/>
    <property type="match status" value="1"/>
</dbReference>
<dbReference type="PANTHER" id="PTHR43847:SF1">
    <property type="entry name" value="BLL3993 PROTEIN"/>
    <property type="match status" value="1"/>
</dbReference>
<proteinExistence type="predicted"/>
<feature type="transmembrane region" description="Helical" evidence="5">
    <location>
        <begin position="114"/>
        <end position="132"/>
    </location>
</feature>
<keyword evidence="3 5" id="KW-1133">Transmembrane helix</keyword>
<dbReference type="Gene3D" id="1.20.120.1630">
    <property type="match status" value="1"/>
</dbReference>
<feature type="transmembrane region" description="Helical" evidence="5">
    <location>
        <begin position="12"/>
        <end position="32"/>
    </location>
</feature>
<comment type="subcellular location">
    <subcellularLocation>
        <location evidence="1">Endomembrane system</location>
        <topology evidence="1">Multi-pass membrane protein</topology>
    </subcellularLocation>
</comment>
<dbReference type="EMBL" id="JAUSWH010000006">
    <property type="protein sequence ID" value="MDQ0455957.1"/>
    <property type="molecule type" value="Genomic_DNA"/>
</dbReference>
<evidence type="ECO:0000256" key="5">
    <source>
        <dbReference type="SAM" id="Phobius"/>
    </source>
</evidence>